<dbReference type="Proteomes" id="UP001164929">
    <property type="component" value="Chromosome 15"/>
</dbReference>
<name>A0AAD6LPZ3_9ROSI</name>
<gene>
    <name evidence="1" type="ORF">NC653_035214</name>
</gene>
<protein>
    <submittedName>
        <fullName evidence="1">Uncharacterized protein</fullName>
    </submittedName>
</protein>
<proteinExistence type="predicted"/>
<organism evidence="1 2">
    <name type="scientific">Populus alba x Populus x berolinensis</name>
    <dbReference type="NCBI Taxonomy" id="444605"/>
    <lineage>
        <taxon>Eukaryota</taxon>
        <taxon>Viridiplantae</taxon>
        <taxon>Streptophyta</taxon>
        <taxon>Embryophyta</taxon>
        <taxon>Tracheophyta</taxon>
        <taxon>Spermatophyta</taxon>
        <taxon>Magnoliopsida</taxon>
        <taxon>eudicotyledons</taxon>
        <taxon>Gunneridae</taxon>
        <taxon>Pentapetalae</taxon>
        <taxon>rosids</taxon>
        <taxon>fabids</taxon>
        <taxon>Malpighiales</taxon>
        <taxon>Salicaceae</taxon>
        <taxon>Saliceae</taxon>
        <taxon>Populus</taxon>
    </lineage>
</organism>
<evidence type="ECO:0000313" key="1">
    <source>
        <dbReference type="EMBL" id="KAJ6970870.1"/>
    </source>
</evidence>
<sequence>MRCWPLEFEMDHHWLEAKALISPPDKARTGFWISTTGCTPVLLRQLSYGFESEQSSARQKMTIILTFVMSSSSLCN</sequence>
<accession>A0AAD6LPZ3</accession>
<keyword evidence="2" id="KW-1185">Reference proteome</keyword>
<comment type="caution">
    <text evidence="1">The sequence shown here is derived from an EMBL/GenBank/DDBJ whole genome shotgun (WGS) entry which is preliminary data.</text>
</comment>
<dbReference type="EMBL" id="JAQIZT010000015">
    <property type="protein sequence ID" value="KAJ6970870.1"/>
    <property type="molecule type" value="Genomic_DNA"/>
</dbReference>
<reference evidence="1" key="1">
    <citation type="journal article" date="2023" name="Mol. Ecol. Resour.">
        <title>Chromosome-level genome assembly of a triploid poplar Populus alba 'Berolinensis'.</title>
        <authorList>
            <person name="Chen S."/>
            <person name="Yu Y."/>
            <person name="Wang X."/>
            <person name="Wang S."/>
            <person name="Zhang T."/>
            <person name="Zhou Y."/>
            <person name="He R."/>
            <person name="Meng N."/>
            <person name="Wang Y."/>
            <person name="Liu W."/>
            <person name="Liu Z."/>
            <person name="Liu J."/>
            <person name="Guo Q."/>
            <person name="Huang H."/>
            <person name="Sederoff R.R."/>
            <person name="Wang G."/>
            <person name="Qu G."/>
            <person name="Chen S."/>
        </authorList>
    </citation>
    <scope>NUCLEOTIDE SEQUENCE</scope>
    <source>
        <strain evidence="1">SC-2020</strain>
    </source>
</reference>
<dbReference type="AlphaFoldDB" id="A0AAD6LPZ3"/>
<evidence type="ECO:0000313" key="2">
    <source>
        <dbReference type="Proteomes" id="UP001164929"/>
    </source>
</evidence>